<dbReference type="HOGENOM" id="CLU_2348721_0_0_1"/>
<keyword evidence="1" id="KW-0472">Membrane</keyword>
<proteinExistence type="predicted"/>
<keyword evidence="3" id="KW-1185">Reference proteome</keyword>
<evidence type="ECO:0000256" key="1">
    <source>
        <dbReference type="SAM" id="Phobius"/>
    </source>
</evidence>
<evidence type="ECO:0000313" key="3">
    <source>
        <dbReference type="Proteomes" id="UP000007266"/>
    </source>
</evidence>
<dbReference type="OrthoDB" id="337464at2759"/>
<dbReference type="eggNOG" id="ENOG502SEH6">
    <property type="taxonomic scope" value="Eukaryota"/>
</dbReference>
<feature type="transmembrane region" description="Helical" evidence="1">
    <location>
        <begin position="79"/>
        <end position="99"/>
    </location>
</feature>
<accession>D6WHJ4</accession>
<dbReference type="KEGG" id="tca:664352"/>
<sequence>MAEIYRCEKAAVEKLQAVPEPEWILDRTGTGPLYWRRESPECNSRVKFRFDVEVKEFQRSAHEFEDLEWSRCIEESNTLTMGLACIICITVTVMLPWYIMIGTY</sequence>
<dbReference type="PhylomeDB" id="D6WHJ4"/>
<gene>
    <name evidence="2" type="primary">AUGUSTUS-3.0.2_02890</name>
    <name evidence="2" type="ORF">TcasGA2_TC002890</name>
</gene>
<dbReference type="InParanoid" id="D6WHJ4"/>
<protein>
    <submittedName>
        <fullName evidence="2">Uncharacterized protein</fullName>
    </submittedName>
</protein>
<dbReference type="Proteomes" id="UP000007266">
    <property type="component" value="Linkage group 3"/>
</dbReference>
<reference evidence="2 3" key="2">
    <citation type="journal article" date="2010" name="Nucleic Acids Res.">
        <title>BeetleBase in 2010: revisions to provide comprehensive genomic information for Tribolium castaneum.</title>
        <authorList>
            <person name="Kim H.S."/>
            <person name="Murphy T."/>
            <person name="Xia J."/>
            <person name="Caragea D."/>
            <person name="Park Y."/>
            <person name="Beeman R.W."/>
            <person name="Lorenzen M.D."/>
            <person name="Butcher S."/>
            <person name="Manak J.R."/>
            <person name="Brown S.J."/>
        </authorList>
    </citation>
    <scope>GENOME REANNOTATION</scope>
    <source>
        <strain evidence="2 3">Georgia GA2</strain>
    </source>
</reference>
<keyword evidence="1" id="KW-0812">Transmembrane</keyword>
<name>D6WHJ4_TRICA</name>
<organism evidence="2 3">
    <name type="scientific">Tribolium castaneum</name>
    <name type="common">Red flour beetle</name>
    <dbReference type="NCBI Taxonomy" id="7070"/>
    <lineage>
        <taxon>Eukaryota</taxon>
        <taxon>Metazoa</taxon>
        <taxon>Ecdysozoa</taxon>
        <taxon>Arthropoda</taxon>
        <taxon>Hexapoda</taxon>
        <taxon>Insecta</taxon>
        <taxon>Pterygota</taxon>
        <taxon>Neoptera</taxon>
        <taxon>Endopterygota</taxon>
        <taxon>Coleoptera</taxon>
        <taxon>Polyphaga</taxon>
        <taxon>Cucujiformia</taxon>
        <taxon>Tenebrionidae</taxon>
        <taxon>Tenebrionidae incertae sedis</taxon>
        <taxon>Tribolium</taxon>
    </lineage>
</organism>
<keyword evidence="1" id="KW-1133">Transmembrane helix</keyword>
<dbReference type="EMBL" id="KQ971321">
    <property type="protein sequence ID" value="EFA00075.1"/>
    <property type="molecule type" value="Genomic_DNA"/>
</dbReference>
<dbReference type="AlphaFoldDB" id="D6WHJ4"/>
<dbReference type="STRING" id="7070.D6WHJ4"/>
<reference evidence="2 3" key="1">
    <citation type="journal article" date="2008" name="Nature">
        <title>The genome of the model beetle and pest Tribolium castaneum.</title>
        <authorList>
            <consortium name="Tribolium Genome Sequencing Consortium"/>
            <person name="Richards S."/>
            <person name="Gibbs R.A."/>
            <person name="Weinstock G.M."/>
            <person name="Brown S.J."/>
            <person name="Denell R."/>
            <person name="Beeman R.W."/>
            <person name="Gibbs R."/>
            <person name="Beeman R.W."/>
            <person name="Brown S.J."/>
            <person name="Bucher G."/>
            <person name="Friedrich M."/>
            <person name="Grimmelikhuijzen C.J."/>
            <person name="Klingler M."/>
            <person name="Lorenzen M."/>
            <person name="Richards S."/>
            <person name="Roth S."/>
            <person name="Schroder R."/>
            <person name="Tautz D."/>
            <person name="Zdobnov E.M."/>
            <person name="Muzny D."/>
            <person name="Gibbs R.A."/>
            <person name="Weinstock G.M."/>
            <person name="Attaway T."/>
            <person name="Bell S."/>
            <person name="Buhay C.J."/>
            <person name="Chandrabose M.N."/>
            <person name="Chavez D."/>
            <person name="Clerk-Blankenburg K.P."/>
            <person name="Cree A."/>
            <person name="Dao M."/>
            <person name="Davis C."/>
            <person name="Chacko J."/>
            <person name="Dinh H."/>
            <person name="Dugan-Rocha S."/>
            <person name="Fowler G."/>
            <person name="Garner T.T."/>
            <person name="Garnes J."/>
            <person name="Gnirke A."/>
            <person name="Hawes A."/>
            <person name="Hernandez J."/>
            <person name="Hines S."/>
            <person name="Holder M."/>
            <person name="Hume J."/>
            <person name="Jhangiani S.N."/>
            <person name="Joshi V."/>
            <person name="Khan Z.M."/>
            <person name="Jackson L."/>
            <person name="Kovar C."/>
            <person name="Kowis A."/>
            <person name="Lee S."/>
            <person name="Lewis L.R."/>
            <person name="Margolis J."/>
            <person name="Morgan M."/>
            <person name="Nazareth L.V."/>
            <person name="Nguyen N."/>
            <person name="Okwuonu G."/>
            <person name="Parker D."/>
            <person name="Richards S."/>
            <person name="Ruiz S.J."/>
            <person name="Santibanez J."/>
            <person name="Savard J."/>
            <person name="Scherer S.E."/>
            <person name="Schneider B."/>
            <person name="Sodergren E."/>
            <person name="Tautz D."/>
            <person name="Vattahil S."/>
            <person name="Villasana D."/>
            <person name="White C.S."/>
            <person name="Wright R."/>
            <person name="Park Y."/>
            <person name="Beeman R.W."/>
            <person name="Lord J."/>
            <person name="Oppert B."/>
            <person name="Lorenzen M."/>
            <person name="Brown S."/>
            <person name="Wang L."/>
            <person name="Savard J."/>
            <person name="Tautz D."/>
            <person name="Richards S."/>
            <person name="Weinstock G."/>
            <person name="Gibbs R.A."/>
            <person name="Liu Y."/>
            <person name="Worley K."/>
            <person name="Weinstock G."/>
            <person name="Elsik C.G."/>
            <person name="Reese J.T."/>
            <person name="Elhaik E."/>
            <person name="Landan G."/>
            <person name="Graur D."/>
            <person name="Arensburger P."/>
            <person name="Atkinson P."/>
            <person name="Beeman R.W."/>
            <person name="Beidler J."/>
            <person name="Brown S.J."/>
            <person name="Demuth J.P."/>
            <person name="Drury D.W."/>
            <person name="Du Y.Z."/>
            <person name="Fujiwara H."/>
            <person name="Lorenzen M."/>
            <person name="Maselli V."/>
            <person name="Osanai M."/>
            <person name="Park Y."/>
            <person name="Robertson H.M."/>
            <person name="Tu Z."/>
            <person name="Wang J.J."/>
            <person name="Wang S."/>
            <person name="Richards S."/>
            <person name="Song H."/>
            <person name="Zhang L."/>
            <person name="Sodergren E."/>
            <person name="Werner D."/>
            <person name="Stanke M."/>
            <person name="Morgenstern B."/>
            <person name="Solovyev V."/>
            <person name="Kosarev P."/>
            <person name="Brown G."/>
            <person name="Chen H.C."/>
            <person name="Ermolaeva O."/>
            <person name="Hlavina W."/>
            <person name="Kapustin Y."/>
            <person name="Kiryutin B."/>
            <person name="Kitts P."/>
            <person name="Maglott D."/>
            <person name="Pruitt K."/>
            <person name="Sapojnikov V."/>
            <person name="Souvorov A."/>
            <person name="Mackey A.J."/>
            <person name="Waterhouse R.M."/>
            <person name="Wyder S."/>
            <person name="Zdobnov E.M."/>
            <person name="Zdobnov E.M."/>
            <person name="Wyder S."/>
            <person name="Kriventseva E.V."/>
            <person name="Kadowaki T."/>
            <person name="Bork P."/>
            <person name="Aranda M."/>
            <person name="Bao R."/>
            <person name="Beermann A."/>
            <person name="Berns N."/>
            <person name="Bolognesi R."/>
            <person name="Bonneton F."/>
            <person name="Bopp D."/>
            <person name="Brown S.J."/>
            <person name="Bucher G."/>
            <person name="Butts T."/>
            <person name="Chaumot A."/>
            <person name="Denell R.E."/>
            <person name="Ferrier D.E."/>
            <person name="Friedrich M."/>
            <person name="Gordon C.M."/>
            <person name="Jindra M."/>
            <person name="Klingler M."/>
            <person name="Lan Q."/>
            <person name="Lattorff H.M."/>
            <person name="Laudet V."/>
            <person name="von Levetsow C."/>
            <person name="Liu Z."/>
            <person name="Lutz R."/>
            <person name="Lynch J.A."/>
            <person name="da Fonseca R.N."/>
            <person name="Posnien N."/>
            <person name="Reuter R."/>
            <person name="Roth S."/>
            <person name="Savard J."/>
            <person name="Schinko J.B."/>
            <person name="Schmitt C."/>
            <person name="Schoppmeier M."/>
            <person name="Schroder R."/>
            <person name="Shippy T.D."/>
            <person name="Simonnet F."/>
            <person name="Marques-Souza H."/>
            <person name="Tautz D."/>
            <person name="Tomoyasu Y."/>
            <person name="Trauner J."/>
            <person name="Van der Zee M."/>
            <person name="Vervoort M."/>
            <person name="Wittkopp N."/>
            <person name="Wimmer E.A."/>
            <person name="Yang X."/>
            <person name="Jones A.K."/>
            <person name="Sattelle D.B."/>
            <person name="Ebert P.R."/>
            <person name="Nelson D."/>
            <person name="Scott J.G."/>
            <person name="Beeman R.W."/>
            <person name="Muthukrishnan S."/>
            <person name="Kramer K.J."/>
            <person name="Arakane Y."/>
            <person name="Beeman R.W."/>
            <person name="Zhu Q."/>
            <person name="Hogenkamp D."/>
            <person name="Dixit R."/>
            <person name="Oppert B."/>
            <person name="Jiang H."/>
            <person name="Zou Z."/>
            <person name="Marshall J."/>
            <person name="Elpidina E."/>
            <person name="Vinokurov K."/>
            <person name="Oppert C."/>
            <person name="Zou Z."/>
            <person name="Evans J."/>
            <person name="Lu Z."/>
            <person name="Zhao P."/>
            <person name="Sumathipala N."/>
            <person name="Altincicek B."/>
            <person name="Vilcinskas A."/>
            <person name="Williams M."/>
            <person name="Hultmark D."/>
            <person name="Hetru C."/>
            <person name="Jiang H."/>
            <person name="Grimmelikhuijzen C.J."/>
            <person name="Hauser F."/>
            <person name="Cazzamali G."/>
            <person name="Williamson M."/>
            <person name="Park Y."/>
            <person name="Li B."/>
            <person name="Tanaka Y."/>
            <person name="Predel R."/>
            <person name="Neupert S."/>
            <person name="Schachtner J."/>
            <person name="Verleyen P."/>
            <person name="Raible F."/>
            <person name="Bork P."/>
            <person name="Friedrich M."/>
            <person name="Walden K.K."/>
            <person name="Robertson H.M."/>
            <person name="Angeli S."/>
            <person name="Foret S."/>
            <person name="Bucher G."/>
            <person name="Schuetz S."/>
            <person name="Maleszka R."/>
            <person name="Wimmer E.A."/>
            <person name="Beeman R.W."/>
            <person name="Lorenzen M."/>
            <person name="Tomoyasu Y."/>
            <person name="Miller S.C."/>
            <person name="Grossmann D."/>
            <person name="Bucher G."/>
        </authorList>
    </citation>
    <scope>NUCLEOTIDE SEQUENCE [LARGE SCALE GENOMIC DNA]</scope>
    <source>
        <strain evidence="2 3">Georgia GA2</strain>
    </source>
</reference>
<dbReference type="OMA" id="WRRDIDE"/>
<evidence type="ECO:0000313" key="2">
    <source>
        <dbReference type="EMBL" id="EFA00075.1"/>
    </source>
</evidence>